<keyword evidence="2" id="KW-1185">Reference proteome</keyword>
<dbReference type="AlphaFoldDB" id="A0A1G6PK42"/>
<dbReference type="OrthoDB" id="9797498at2"/>
<dbReference type="EMBL" id="FNAC01000006">
    <property type="protein sequence ID" value="SDC80429.1"/>
    <property type="molecule type" value="Genomic_DNA"/>
</dbReference>
<dbReference type="SUPFAM" id="SSF69304">
    <property type="entry name" value="Tricorn protease N-terminal domain"/>
    <property type="match status" value="1"/>
</dbReference>
<protein>
    <recommendedName>
        <fullName evidence="3">WD40-like Beta Propeller Repeat</fullName>
    </recommendedName>
</protein>
<organism evidence="1 2">
    <name type="scientific">Algoriphagus faecimaris</name>
    <dbReference type="NCBI Taxonomy" id="686796"/>
    <lineage>
        <taxon>Bacteria</taxon>
        <taxon>Pseudomonadati</taxon>
        <taxon>Bacteroidota</taxon>
        <taxon>Cytophagia</taxon>
        <taxon>Cytophagales</taxon>
        <taxon>Cyclobacteriaceae</taxon>
        <taxon>Algoriphagus</taxon>
    </lineage>
</organism>
<dbReference type="RefSeq" id="WP_087938151.1">
    <property type="nucleotide sequence ID" value="NZ_FNAC01000006.1"/>
</dbReference>
<dbReference type="Gene3D" id="2.120.10.30">
    <property type="entry name" value="TolB, C-terminal domain"/>
    <property type="match status" value="1"/>
</dbReference>
<evidence type="ECO:0000313" key="2">
    <source>
        <dbReference type="Proteomes" id="UP000199060"/>
    </source>
</evidence>
<evidence type="ECO:0000313" key="1">
    <source>
        <dbReference type="EMBL" id="SDC80429.1"/>
    </source>
</evidence>
<gene>
    <name evidence="1" type="ORF">SAMN04488104_100680</name>
</gene>
<evidence type="ECO:0008006" key="3">
    <source>
        <dbReference type="Google" id="ProtNLM"/>
    </source>
</evidence>
<reference evidence="2" key="1">
    <citation type="submission" date="2016-10" db="EMBL/GenBank/DDBJ databases">
        <authorList>
            <person name="Varghese N."/>
            <person name="Submissions S."/>
        </authorList>
    </citation>
    <scope>NUCLEOTIDE SEQUENCE [LARGE SCALE GENOMIC DNA]</scope>
    <source>
        <strain evidence="2">DSM 23095</strain>
    </source>
</reference>
<dbReference type="Proteomes" id="UP000199060">
    <property type="component" value="Unassembled WGS sequence"/>
</dbReference>
<name>A0A1G6PK42_9BACT</name>
<accession>A0A1G6PK42</accession>
<dbReference type="InterPro" id="IPR011042">
    <property type="entry name" value="6-blade_b-propeller_TolB-like"/>
</dbReference>
<sequence>MQKKLTSLFILTYFISQSLLIGQTSFDLWTVQVKGKGARIQLIEGTEKALTNREEYDNQPSFINENQVVFSAADENGNHDIIVYNFENQKFTNLSKTLDRSEFSPTITDCGQYISTVVVEPDGKQRLWLYPTNFGEPELLYDDIAPVGYYDWYDNKAAMFVLGSPNQLIYANGRNDLITIDQNVGRAIQKRPKSDQITYLDQDAGLEFPDGEAFEVKSYDFIKKQSYAFGLGLPGSQDFIWLDKKTLMMARGNSFYVRKWNEKNWQLAGRISSDTHKNISRIAYSSDQEVLVFAMERNN</sequence>
<dbReference type="STRING" id="686796.SAMN04488104_100680"/>
<proteinExistence type="predicted"/>